<feature type="transmembrane region" description="Helical" evidence="23">
    <location>
        <begin position="1046"/>
        <end position="1068"/>
    </location>
</feature>
<evidence type="ECO:0000256" key="7">
    <source>
        <dbReference type="ARBA" id="ARBA00008406"/>
    </source>
</evidence>
<dbReference type="PROSITE" id="PS01045">
    <property type="entry name" value="SQUALEN_PHYTOEN_SYN_2"/>
    <property type="match status" value="1"/>
</dbReference>
<dbReference type="UniPathway" id="UPA00802"/>
<evidence type="ECO:0000256" key="12">
    <source>
        <dbReference type="ARBA" id="ARBA00022692"/>
    </source>
</evidence>
<dbReference type="InterPro" id="IPR014105">
    <property type="entry name" value="Carotenoid/retinoid_OxRdtase"/>
</dbReference>
<comment type="pathway">
    <text evidence="3">Carotenoid biosynthesis; beta-carotene biosynthesis.</text>
</comment>
<dbReference type="GO" id="GO:0004311">
    <property type="term" value="F:geranylgeranyl diphosphate synthase activity"/>
    <property type="evidence" value="ECO:0007669"/>
    <property type="project" value="InterPro"/>
</dbReference>
<protein>
    <recommendedName>
        <fullName evidence="10">Bifunctional lycopene cyclase/phytoene synthase</fullName>
        <ecNumber evidence="8">5.5.1.19</ecNumber>
    </recommendedName>
    <alternativeName>
        <fullName evidence="9">Phytoene desaturase</fullName>
    </alternativeName>
    <alternativeName>
        <fullName evidence="21">Phytoene desaturase (3,4-didehydrolycopene-forming)</fullName>
    </alternativeName>
</protein>
<evidence type="ECO:0000256" key="4">
    <source>
        <dbReference type="ARBA" id="ARBA00005172"/>
    </source>
</evidence>
<dbReference type="GO" id="GO:0016020">
    <property type="term" value="C:membrane"/>
    <property type="evidence" value="ECO:0007669"/>
    <property type="project" value="UniProtKB-SubCell"/>
</dbReference>
<dbReference type="Pfam" id="PF00494">
    <property type="entry name" value="SQS_PSY"/>
    <property type="match status" value="1"/>
</dbReference>
<comment type="similarity">
    <text evidence="5 22">Belongs to the carotenoid/retinoid oxidoreductase family.</text>
</comment>
<evidence type="ECO:0000256" key="18">
    <source>
        <dbReference type="ARBA" id="ARBA00023268"/>
    </source>
</evidence>
<comment type="pathway">
    <text evidence="4">Carotenoid biosynthesis; phytoene biosynthesis; all-trans-phytoene from geranylgeranyl diphosphate: step 1/1.</text>
</comment>
<dbReference type="GO" id="GO:0051996">
    <property type="term" value="F:squalene synthase [NAD(P)H] activity"/>
    <property type="evidence" value="ECO:0007669"/>
    <property type="project" value="InterPro"/>
</dbReference>
<dbReference type="PANTHER" id="PTHR43734:SF1">
    <property type="entry name" value="PHYTOENE DESATURASE"/>
    <property type="match status" value="1"/>
</dbReference>
<keyword evidence="16 23" id="KW-0472">Membrane</keyword>
<evidence type="ECO:0000256" key="14">
    <source>
        <dbReference type="ARBA" id="ARBA00022989"/>
    </source>
</evidence>
<dbReference type="UniPathway" id="UPA00799">
    <property type="reaction ID" value="UER00773"/>
</dbReference>
<evidence type="ECO:0000256" key="19">
    <source>
        <dbReference type="ARBA" id="ARBA00029313"/>
    </source>
</evidence>
<keyword evidence="17" id="KW-0413">Isomerase</keyword>
<dbReference type="InterPro" id="IPR033904">
    <property type="entry name" value="Trans_IPPS_HH"/>
</dbReference>
<dbReference type="GO" id="GO:0016117">
    <property type="term" value="P:carotenoid biosynthetic process"/>
    <property type="evidence" value="ECO:0007669"/>
    <property type="project" value="UniProtKB-KW"/>
</dbReference>
<evidence type="ECO:0000256" key="16">
    <source>
        <dbReference type="ARBA" id="ARBA00023136"/>
    </source>
</evidence>
<dbReference type="InterPro" id="IPR044843">
    <property type="entry name" value="Trans_IPPS_bact-type"/>
</dbReference>
<feature type="transmembrane region" description="Helical" evidence="23">
    <location>
        <begin position="6"/>
        <end position="23"/>
    </location>
</feature>
<reference evidence="25 26" key="1">
    <citation type="submission" date="2019-11" db="EMBL/GenBank/DDBJ databases">
        <title>Venturia inaequalis Genome Resource.</title>
        <authorList>
            <person name="Lichtner F.J."/>
        </authorList>
    </citation>
    <scope>NUCLEOTIDE SEQUENCE [LARGE SCALE GENOMIC DNA]</scope>
    <source>
        <strain evidence="25">Bline_iso_100314</strain>
    </source>
</reference>
<evidence type="ECO:0000256" key="1">
    <source>
        <dbReference type="ARBA" id="ARBA00001911"/>
    </source>
</evidence>
<dbReference type="SFLD" id="SFLDS00005">
    <property type="entry name" value="Isoprenoid_Synthase_Type_I"/>
    <property type="match status" value="1"/>
</dbReference>
<proteinExistence type="inferred from homology"/>
<comment type="catalytic activity">
    <reaction evidence="19">
        <text>gamma-carotene = all-trans-beta-carotene</text>
        <dbReference type="Rhea" id="RHEA:32239"/>
        <dbReference type="ChEBI" id="CHEBI:17579"/>
        <dbReference type="ChEBI" id="CHEBI:27740"/>
        <dbReference type="EC" id="5.5.1.19"/>
    </reaction>
</comment>
<keyword evidence="13 22" id="KW-0125">Carotenoid biosynthesis</keyword>
<keyword evidence="14 23" id="KW-1133">Transmembrane helix</keyword>
<dbReference type="GO" id="GO:0016627">
    <property type="term" value="F:oxidoreductase activity, acting on the CH-CH group of donors"/>
    <property type="evidence" value="ECO:0007669"/>
    <property type="project" value="UniProtKB-ARBA"/>
</dbReference>
<dbReference type="NCBIfam" id="TIGR02734">
    <property type="entry name" value="crtI_fam"/>
    <property type="match status" value="1"/>
</dbReference>
<comment type="catalytic activity">
    <reaction evidence="20">
        <text>all-trans-lycopene = gamma-carotene</text>
        <dbReference type="Rhea" id="RHEA:32219"/>
        <dbReference type="ChEBI" id="CHEBI:15948"/>
        <dbReference type="ChEBI" id="CHEBI:27740"/>
        <dbReference type="EC" id="5.5.1.19"/>
    </reaction>
</comment>
<evidence type="ECO:0000256" key="6">
    <source>
        <dbReference type="ARBA" id="ARBA00008247"/>
    </source>
</evidence>
<dbReference type="Proteomes" id="UP000433883">
    <property type="component" value="Unassembled WGS sequence"/>
</dbReference>
<keyword evidence="12 23" id="KW-0812">Transmembrane</keyword>
<evidence type="ECO:0000256" key="17">
    <source>
        <dbReference type="ARBA" id="ARBA00023235"/>
    </source>
</evidence>
<dbReference type="NCBIfam" id="TIGR03462">
    <property type="entry name" value="CarR_dom_SF"/>
    <property type="match status" value="2"/>
</dbReference>
<evidence type="ECO:0000256" key="11">
    <source>
        <dbReference type="ARBA" id="ARBA00022679"/>
    </source>
</evidence>
<dbReference type="GO" id="GO:0016872">
    <property type="term" value="F:intramolecular lyase activity"/>
    <property type="evidence" value="ECO:0007669"/>
    <property type="project" value="InterPro"/>
</dbReference>
<keyword evidence="18" id="KW-0511">Multifunctional enzyme</keyword>
<name>A0A8H3UYF7_VENIN</name>
<evidence type="ECO:0000256" key="13">
    <source>
        <dbReference type="ARBA" id="ARBA00022746"/>
    </source>
</evidence>
<dbReference type="InterPro" id="IPR008150">
    <property type="entry name" value="Phytoene_DH_bac_CS"/>
</dbReference>
<evidence type="ECO:0000256" key="8">
    <source>
        <dbReference type="ARBA" id="ARBA00012242"/>
    </source>
</evidence>
<feature type="transmembrane region" description="Helical" evidence="23">
    <location>
        <begin position="102"/>
        <end position="119"/>
    </location>
</feature>
<dbReference type="SUPFAM" id="SSF51905">
    <property type="entry name" value="FAD/NAD(P)-binding domain"/>
    <property type="match status" value="1"/>
</dbReference>
<comment type="caution">
    <text evidence="25">The sequence shown here is derived from an EMBL/GenBank/DDBJ whole genome shotgun (WGS) entry which is preliminary data.</text>
</comment>
<dbReference type="AlphaFoldDB" id="A0A8H3UYF7"/>
<evidence type="ECO:0000256" key="20">
    <source>
        <dbReference type="ARBA" id="ARBA00029335"/>
    </source>
</evidence>
<feature type="transmembrane region" description="Helical" evidence="23">
    <location>
        <begin position="125"/>
        <end position="143"/>
    </location>
</feature>
<evidence type="ECO:0000256" key="2">
    <source>
        <dbReference type="ARBA" id="ARBA00004141"/>
    </source>
</evidence>
<dbReference type="GO" id="GO:0045436">
    <property type="term" value="F:lycopene beta cyclase activity"/>
    <property type="evidence" value="ECO:0007669"/>
    <property type="project" value="UniProtKB-ARBA"/>
</dbReference>
<dbReference type="SUPFAM" id="SSF48576">
    <property type="entry name" value="Terpenoid synthases"/>
    <property type="match status" value="1"/>
</dbReference>
<dbReference type="InterPro" id="IPR019845">
    <property type="entry name" value="Squalene/phytoene_synthase_CS"/>
</dbReference>
<evidence type="ECO:0000259" key="24">
    <source>
        <dbReference type="Pfam" id="PF01593"/>
    </source>
</evidence>
<evidence type="ECO:0000256" key="22">
    <source>
        <dbReference type="RuleBase" id="RU362075"/>
    </source>
</evidence>
<keyword evidence="11" id="KW-0808">Transferase</keyword>
<evidence type="ECO:0000256" key="15">
    <source>
        <dbReference type="ARBA" id="ARBA00023002"/>
    </source>
</evidence>
<dbReference type="Pfam" id="PF01593">
    <property type="entry name" value="Amino_oxidase"/>
    <property type="match status" value="1"/>
</dbReference>
<gene>
    <name evidence="25" type="ORF">BLS_001693</name>
</gene>
<feature type="domain" description="Amine oxidase" evidence="24">
    <location>
        <begin position="588"/>
        <end position="788"/>
    </location>
</feature>
<evidence type="ECO:0000256" key="23">
    <source>
        <dbReference type="SAM" id="Phobius"/>
    </source>
</evidence>
<dbReference type="CDD" id="cd00683">
    <property type="entry name" value="Trans_IPPS_HH"/>
    <property type="match status" value="1"/>
</dbReference>
<evidence type="ECO:0000256" key="3">
    <source>
        <dbReference type="ARBA" id="ARBA00005089"/>
    </source>
</evidence>
<comment type="subcellular location">
    <subcellularLocation>
        <location evidence="2">Membrane</location>
        <topology evidence="2">Multi-pass membrane protein</topology>
    </subcellularLocation>
</comment>
<dbReference type="SFLD" id="SFLDG01212">
    <property type="entry name" value="Phytoene_synthase_like"/>
    <property type="match status" value="1"/>
</dbReference>
<sequence length="1118" mass="126150">MTYLDVYKIFFLITIAVVSTIPWDSYLIRKKIWTYPPNAIIGPTLYQIPAEEVFFFVIQTYTTSLLYLIFNKATFHPIYLSSERPGHCSSSSDTRQWRIKKHTGQAVLVLGLSAAWVMFNTGGTGTYMGLIVGWAFPFLLFLWTLAYQLLIGLPWTNTVLPIVLPTVYLWIVDTLALRRGTWVIENGTKLGIHLWPGLEIEEAFFFLATNMLIVFGMTAFDNALAVLHTFCPPDWIAPHFPSVILLMKALLKPVSQYDDERITGLQEAVSRLRKKSRSFYLASGAFQGKLRIDLIILYSFCRVSDDLVDDTESVEEAKMWIDKLREYLDLNYSPDIDREFIRDFVEKNFPVQARSALLMLPTSTLAKQPLYDLLKGFEMDLDFSAAAENDNYPIETETDLDLYGARVAGTVAELCLGLVFADCPHQTDVEERNRILRAGATMGIALQYVNISRDISVDAEMKRVYIPSQWLLDEGLTPGDVIKNPTGSRIESMRKRLLERAFRLYGDSKDALDKLPFQAKGPMRVAVESYMEIGRVLGEGKVPIKRGRATRFDQGPSLLLLPHFFAETYRDLDTTLLKEGVDIVQCAPNYNIWFGDGENFQLSTDLATMKTEIEKWEGKDGFERYLAFLDESHKHYELSVTHVLRKNFTSLLSMCRPSFLRHLIALHPFESIYSRASRYFWTERMRRVFTFGSMYMGMSPFDAPGTYSLLQYTELAEGIWYPKGGFHKVIEGLVNVGQRFGVEYRLSTPISKIALSADNKKATGVVLEDGTTLTADTVVCNADLIYAYNNLLPPTSYAKSLNRRDTSCSSLSFYWGLSRTVPELSAHNIFLADEYKNSFDSIFKDHLIPQDPSFYVNVPSRVDPTAAPPGCDSIVILVPVGHLISDASATHNGSLDSPGKTKQDWPTLRSRARAQVLKTIQTRIGVDLGPLIVHEQTNDPLTWKQTFNLDRGAILGLSHSFFNVLSFRPKTRHEGGIKGLYFVGASTHPGTGVPICLAGGKIVATQILQDQGLVVPWPAGGMLEPAVDSSSKEKQEIDEIHRPLTIFGWLVRILIGILVVGLFVALWINAMWMDSMAWTPIPWAEEHVYQGPEVSGQLWEGTWFGRMIERFYEANGGM</sequence>
<organism evidence="25 26">
    <name type="scientific">Venturia inaequalis</name>
    <name type="common">Apple scab fungus</name>
    <dbReference type="NCBI Taxonomy" id="5025"/>
    <lineage>
        <taxon>Eukaryota</taxon>
        <taxon>Fungi</taxon>
        <taxon>Dikarya</taxon>
        <taxon>Ascomycota</taxon>
        <taxon>Pezizomycotina</taxon>
        <taxon>Dothideomycetes</taxon>
        <taxon>Pleosporomycetidae</taxon>
        <taxon>Venturiales</taxon>
        <taxon>Venturiaceae</taxon>
        <taxon>Venturia</taxon>
    </lineage>
</organism>
<dbReference type="InterPro" id="IPR002060">
    <property type="entry name" value="Squ/phyt_synthse"/>
</dbReference>
<evidence type="ECO:0000313" key="25">
    <source>
        <dbReference type="EMBL" id="KAE9977044.1"/>
    </source>
</evidence>
<comment type="similarity">
    <text evidence="7">In the C-terminal section; belongs to the phytoene/squalene synthase family.</text>
</comment>
<evidence type="ECO:0000256" key="9">
    <source>
        <dbReference type="ARBA" id="ARBA00013293"/>
    </source>
</evidence>
<dbReference type="InterPro" id="IPR008949">
    <property type="entry name" value="Isoprenoid_synthase_dom_sf"/>
</dbReference>
<accession>A0A8H3UYF7</accession>
<dbReference type="PROSITE" id="PS00982">
    <property type="entry name" value="PHYTOENE_DH"/>
    <property type="match status" value="1"/>
</dbReference>
<comment type="cofactor">
    <cofactor evidence="1">
        <name>NAD(+)</name>
        <dbReference type="ChEBI" id="CHEBI:57540"/>
    </cofactor>
</comment>
<dbReference type="InterPro" id="IPR002937">
    <property type="entry name" value="Amino_oxidase"/>
</dbReference>
<evidence type="ECO:0000256" key="5">
    <source>
        <dbReference type="ARBA" id="ARBA00006046"/>
    </source>
</evidence>
<comment type="similarity">
    <text evidence="6">In the N-terminal section; belongs to the lycopene beta-cyclase family.</text>
</comment>
<evidence type="ECO:0000313" key="26">
    <source>
        <dbReference type="Proteomes" id="UP000433883"/>
    </source>
</evidence>
<evidence type="ECO:0000256" key="21">
    <source>
        <dbReference type="ARBA" id="ARBA00034551"/>
    </source>
</evidence>
<dbReference type="SFLD" id="SFLDG01018">
    <property type="entry name" value="Squalene/Phytoene_Synthase_Lik"/>
    <property type="match status" value="1"/>
</dbReference>
<dbReference type="Gene3D" id="1.10.600.10">
    <property type="entry name" value="Farnesyl Diphosphate Synthase"/>
    <property type="match status" value="1"/>
</dbReference>
<feature type="transmembrane region" description="Helical" evidence="23">
    <location>
        <begin position="150"/>
        <end position="171"/>
    </location>
</feature>
<dbReference type="EMBL" id="WNWQ01000140">
    <property type="protein sequence ID" value="KAE9977044.1"/>
    <property type="molecule type" value="Genomic_DNA"/>
</dbReference>
<keyword evidence="15 22" id="KW-0560">Oxidoreductase</keyword>
<evidence type="ECO:0000256" key="10">
    <source>
        <dbReference type="ARBA" id="ARBA00018909"/>
    </source>
</evidence>
<dbReference type="Gene3D" id="3.50.50.60">
    <property type="entry name" value="FAD/NAD(P)-binding domain"/>
    <property type="match status" value="1"/>
</dbReference>
<dbReference type="PANTHER" id="PTHR43734">
    <property type="entry name" value="PHYTOENE DESATURASE"/>
    <property type="match status" value="1"/>
</dbReference>
<dbReference type="InterPro" id="IPR036188">
    <property type="entry name" value="FAD/NAD-bd_sf"/>
</dbReference>
<dbReference type="InterPro" id="IPR017825">
    <property type="entry name" value="Lycopene_cyclase_dom"/>
</dbReference>
<dbReference type="EC" id="5.5.1.19" evidence="8"/>